<evidence type="ECO:0000256" key="4">
    <source>
        <dbReference type="ARBA" id="ARBA00023136"/>
    </source>
</evidence>
<dbReference type="GO" id="GO:0004252">
    <property type="term" value="F:serine-type endopeptidase activity"/>
    <property type="evidence" value="ECO:0007669"/>
    <property type="project" value="InterPro"/>
</dbReference>
<evidence type="ECO:0000256" key="3">
    <source>
        <dbReference type="ARBA" id="ARBA00022989"/>
    </source>
</evidence>
<proteinExistence type="predicted"/>
<dbReference type="InterPro" id="IPR022764">
    <property type="entry name" value="Peptidase_S54_rhomboid_dom"/>
</dbReference>
<dbReference type="Pfam" id="PF01694">
    <property type="entry name" value="Rhomboid"/>
    <property type="match status" value="1"/>
</dbReference>
<comment type="caution">
    <text evidence="7">The sequence shown here is derived from an EMBL/GenBank/DDBJ whole genome shotgun (WGS) entry which is preliminary data.</text>
</comment>
<keyword evidence="4 5" id="KW-0472">Membrane</keyword>
<evidence type="ECO:0000256" key="1">
    <source>
        <dbReference type="ARBA" id="ARBA00004141"/>
    </source>
</evidence>
<dbReference type="Proteomes" id="UP000289718">
    <property type="component" value="Unassembled WGS sequence"/>
</dbReference>
<evidence type="ECO:0000256" key="2">
    <source>
        <dbReference type="ARBA" id="ARBA00022692"/>
    </source>
</evidence>
<sequence>MKLVLKNNSIFFIIVLLLTSFYILDTSIYKYLEYNLYSIEKLQLWRLFTANFLHTNFYHFILNTFAFTFIFFLFKNNFSFKFYIFLFTFLCFAVSTCIYFFSKDIINYVGLSGVLHGLLIYSLYLEKKSKLNYLMILIIWLKVIYEQIFGASKQIEELIKAQVAIDAHFYGVILATFIYFITKRYIKIKNNNYKNLSQN</sequence>
<evidence type="ECO:0000259" key="6">
    <source>
        <dbReference type="Pfam" id="PF01694"/>
    </source>
</evidence>
<organism evidence="7 8">
    <name type="scientific">Halarcobacter mediterraneus</name>
    <dbReference type="NCBI Taxonomy" id="2023153"/>
    <lineage>
        <taxon>Bacteria</taxon>
        <taxon>Pseudomonadati</taxon>
        <taxon>Campylobacterota</taxon>
        <taxon>Epsilonproteobacteria</taxon>
        <taxon>Campylobacterales</taxon>
        <taxon>Arcobacteraceae</taxon>
        <taxon>Halarcobacter</taxon>
    </lineage>
</organism>
<dbReference type="InterPro" id="IPR035952">
    <property type="entry name" value="Rhomboid-like_sf"/>
</dbReference>
<keyword evidence="3 5" id="KW-1133">Transmembrane helix</keyword>
<feature type="transmembrane region" description="Helical" evidence="5">
    <location>
        <begin position="80"/>
        <end position="101"/>
    </location>
</feature>
<keyword evidence="2 5" id="KW-0812">Transmembrane</keyword>
<dbReference type="OrthoDB" id="196054at2"/>
<feature type="transmembrane region" description="Helical" evidence="5">
    <location>
        <begin position="161"/>
        <end position="181"/>
    </location>
</feature>
<evidence type="ECO:0000256" key="5">
    <source>
        <dbReference type="SAM" id="Phobius"/>
    </source>
</evidence>
<gene>
    <name evidence="7" type="primary">rrtA</name>
    <name evidence="7" type="ORF">CP965_04055</name>
</gene>
<protein>
    <submittedName>
        <fullName evidence="7">Rhombosortase</fullName>
    </submittedName>
</protein>
<dbReference type="NCBIfam" id="TIGR03902">
    <property type="entry name" value="rhom_GG_sort"/>
    <property type="match status" value="1"/>
</dbReference>
<feature type="domain" description="Peptidase S54 rhomboid" evidence="6">
    <location>
        <begin position="43"/>
        <end position="182"/>
    </location>
</feature>
<evidence type="ECO:0000313" key="8">
    <source>
        <dbReference type="Proteomes" id="UP000289718"/>
    </source>
</evidence>
<evidence type="ECO:0000313" key="7">
    <source>
        <dbReference type="EMBL" id="RXK14625.1"/>
    </source>
</evidence>
<accession>A0A4Q1AX12</accession>
<dbReference type="SUPFAM" id="SSF144091">
    <property type="entry name" value="Rhomboid-like"/>
    <property type="match status" value="1"/>
</dbReference>
<dbReference type="GO" id="GO:0016020">
    <property type="term" value="C:membrane"/>
    <property type="evidence" value="ECO:0007669"/>
    <property type="project" value="UniProtKB-SubCell"/>
</dbReference>
<feature type="transmembrane region" description="Helical" evidence="5">
    <location>
        <begin position="52"/>
        <end position="73"/>
    </location>
</feature>
<dbReference type="AlphaFoldDB" id="A0A4Q1AX12"/>
<dbReference type="InterPro" id="IPR050925">
    <property type="entry name" value="Rhomboid_protease_S54"/>
</dbReference>
<name>A0A4Q1AX12_9BACT</name>
<feature type="transmembrane region" description="Helical" evidence="5">
    <location>
        <begin position="131"/>
        <end position="149"/>
    </location>
</feature>
<dbReference type="Gene3D" id="1.20.1540.10">
    <property type="entry name" value="Rhomboid-like"/>
    <property type="match status" value="1"/>
</dbReference>
<dbReference type="RefSeq" id="WP_129060762.1">
    <property type="nucleotide sequence ID" value="NZ_NXIE01000001.1"/>
</dbReference>
<dbReference type="PANTHER" id="PTHR43731">
    <property type="entry name" value="RHOMBOID PROTEASE"/>
    <property type="match status" value="1"/>
</dbReference>
<reference evidence="7 8" key="1">
    <citation type="submission" date="2017-09" db="EMBL/GenBank/DDBJ databases">
        <title>Genomics of the genus Arcobacter.</title>
        <authorList>
            <person name="Perez-Cataluna A."/>
            <person name="Figueras M.J."/>
            <person name="Salas-Masso N."/>
        </authorList>
    </citation>
    <scope>NUCLEOTIDE SEQUENCE [LARGE SCALE GENOMIC DNA]</scope>
    <source>
        <strain evidence="7 8">F156-34</strain>
    </source>
</reference>
<dbReference type="EMBL" id="NXIE01000001">
    <property type="protein sequence ID" value="RXK14625.1"/>
    <property type="molecule type" value="Genomic_DNA"/>
</dbReference>
<comment type="subcellular location">
    <subcellularLocation>
        <location evidence="1">Membrane</location>
        <topology evidence="1">Multi-pass membrane protein</topology>
    </subcellularLocation>
</comment>
<feature type="transmembrane region" description="Helical" evidence="5">
    <location>
        <begin position="12"/>
        <end position="32"/>
    </location>
</feature>
<feature type="transmembrane region" description="Helical" evidence="5">
    <location>
        <begin position="107"/>
        <end position="124"/>
    </location>
</feature>
<dbReference type="InterPro" id="IPR023826">
    <property type="entry name" value="Rhom-like_SP_proteobac"/>
</dbReference>
<keyword evidence="8" id="KW-1185">Reference proteome</keyword>
<dbReference type="PANTHER" id="PTHR43731:SF16">
    <property type="entry name" value="RHOMBOSORTASE"/>
    <property type="match status" value="1"/>
</dbReference>